<evidence type="ECO:0000313" key="2">
    <source>
        <dbReference type="Proteomes" id="UP001164250"/>
    </source>
</evidence>
<protein>
    <submittedName>
        <fullName evidence="1">Uncharacterized protein</fullName>
    </submittedName>
</protein>
<sequence>MILVVFLYLSSFSIISFTKAFITPVYIGNYCPSSSFNFTINSTYHSNLKLLFSTLSSNATFNTSNGLSQVFFSNATAGQAPDEVYGLFLCRRDLNSTTCQDCVTYATRHVTAICPTRKLATIWYDECHLRYSNESFFSIVSQNPAIWMPNTENVTEPDKFDDSVLSFMNAAASKAAISPDKFVGAKKENFRVNETLYGLVQCTQDLSSRDCFTCLRAANADLPVCCGGKRGGRVLTPSCNSRFELYSFFNESYISTVEPAPAPAPPPAPRSVTESQGKRRQAAWIAIGTIIPTIIVLMLSGHFLPLIWRRYKVCLCRGESKKTSASSTSLRR</sequence>
<accession>A0ACC1A644</accession>
<dbReference type="Proteomes" id="UP001164250">
    <property type="component" value="Chromosome 12"/>
</dbReference>
<reference evidence="2" key="1">
    <citation type="journal article" date="2023" name="G3 (Bethesda)">
        <title>Genome assembly and association tests identify interacting loci associated with vigor, precocity, and sex in interspecific pistachio rootstocks.</title>
        <authorList>
            <person name="Palmer W."/>
            <person name="Jacygrad E."/>
            <person name="Sagayaradj S."/>
            <person name="Cavanaugh K."/>
            <person name="Han R."/>
            <person name="Bertier L."/>
            <person name="Beede B."/>
            <person name="Kafkas S."/>
            <person name="Golino D."/>
            <person name="Preece J."/>
            <person name="Michelmore R."/>
        </authorList>
    </citation>
    <scope>NUCLEOTIDE SEQUENCE [LARGE SCALE GENOMIC DNA]</scope>
</reference>
<comment type="caution">
    <text evidence="1">The sequence shown here is derived from an EMBL/GenBank/DDBJ whole genome shotgun (WGS) entry which is preliminary data.</text>
</comment>
<evidence type="ECO:0000313" key="1">
    <source>
        <dbReference type="EMBL" id="KAJ0081493.1"/>
    </source>
</evidence>
<keyword evidence="2" id="KW-1185">Reference proteome</keyword>
<name>A0ACC1A644_9ROSI</name>
<proteinExistence type="predicted"/>
<gene>
    <name evidence="1" type="ORF">Patl1_12061</name>
</gene>
<dbReference type="EMBL" id="CM047908">
    <property type="protein sequence ID" value="KAJ0081493.1"/>
    <property type="molecule type" value="Genomic_DNA"/>
</dbReference>
<organism evidence="1 2">
    <name type="scientific">Pistacia atlantica</name>
    <dbReference type="NCBI Taxonomy" id="434234"/>
    <lineage>
        <taxon>Eukaryota</taxon>
        <taxon>Viridiplantae</taxon>
        <taxon>Streptophyta</taxon>
        <taxon>Embryophyta</taxon>
        <taxon>Tracheophyta</taxon>
        <taxon>Spermatophyta</taxon>
        <taxon>Magnoliopsida</taxon>
        <taxon>eudicotyledons</taxon>
        <taxon>Gunneridae</taxon>
        <taxon>Pentapetalae</taxon>
        <taxon>rosids</taxon>
        <taxon>malvids</taxon>
        <taxon>Sapindales</taxon>
        <taxon>Anacardiaceae</taxon>
        <taxon>Pistacia</taxon>
    </lineage>
</organism>